<dbReference type="InterPro" id="IPR003805">
    <property type="entry name" value="CobS"/>
</dbReference>
<accession>A0ABY9Y7W9</accession>
<proteinExistence type="predicted"/>
<keyword evidence="1" id="KW-0808">Transferase</keyword>
<evidence type="ECO:0000313" key="2">
    <source>
        <dbReference type="Proteomes" id="UP001303407"/>
    </source>
</evidence>
<dbReference type="Pfam" id="PF02654">
    <property type="entry name" value="CobS"/>
    <property type="match status" value="1"/>
</dbReference>
<name>A0ABY9Y7W9_9FLAO</name>
<dbReference type="EC" id="2.7.8.26" evidence="1"/>
<keyword evidence="2" id="KW-1185">Reference proteome</keyword>
<reference evidence="1 2" key="1">
    <citation type="submission" date="2023-09" db="EMBL/GenBank/DDBJ databases">
        <title>Thalassobella suaedae gen. nov., sp. nov., a marine bacterium of the family Flavobacteriaceae isolated from a halophyte Suaeda japonica.</title>
        <authorList>
            <person name="Lee S.Y."/>
            <person name="Hwang C.Y."/>
        </authorList>
    </citation>
    <scope>NUCLEOTIDE SEQUENCE [LARGE SCALE GENOMIC DNA]</scope>
    <source>
        <strain evidence="1 2">HL-DH10</strain>
    </source>
</reference>
<evidence type="ECO:0000313" key="1">
    <source>
        <dbReference type="EMBL" id="WNH14368.1"/>
    </source>
</evidence>
<dbReference type="GO" id="GO:0051073">
    <property type="term" value="F:adenosylcobinamide-GDP ribazoletransferase activity"/>
    <property type="evidence" value="ECO:0007669"/>
    <property type="project" value="UniProtKB-EC"/>
</dbReference>
<dbReference type="EMBL" id="CP134536">
    <property type="protein sequence ID" value="WNH14368.1"/>
    <property type="molecule type" value="Genomic_DNA"/>
</dbReference>
<dbReference type="Proteomes" id="UP001303407">
    <property type="component" value="Chromosome"/>
</dbReference>
<gene>
    <name evidence="1" type="ORF">RHP49_02735</name>
</gene>
<protein>
    <submittedName>
        <fullName evidence="1">Adenosylcobinamide-GDP ribazoletransferase</fullName>
        <ecNumber evidence="1">2.7.8.26</ecNumber>
    </submittedName>
</protein>
<sequence length="48" mass="5298">MPCYLAKVFLGAKFKKWIGGQTGDCAGAVQQLSEVVFYLSAIALWKFI</sequence>
<organism evidence="1 2">
    <name type="scientific">Thalassobellus suaedae</name>
    <dbReference type="NCBI Taxonomy" id="3074124"/>
    <lineage>
        <taxon>Bacteria</taxon>
        <taxon>Pseudomonadati</taxon>
        <taxon>Bacteroidota</taxon>
        <taxon>Flavobacteriia</taxon>
        <taxon>Flavobacteriales</taxon>
        <taxon>Flavobacteriaceae</taxon>
        <taxon>Thalassobellus</taxon>
    </lineage>
</organism>